<gene>
    <name evidence="1" type="ORF">BJ992_001731</name>
</gene>
<name>A0A7X0IC06_9ACTN</name>
<proteinExistence type="predicted"/>
<dbReference type="EMBL" id="JACHIU010000001">
    <property type="protein sequence ID" value="MBB6472300.1"/>
    <property type="molecule type" value="Genomic_DNA"/>
</dbReference>
<evidence type="ECO:0000313" key="1">
    <source>
        <dbReference type="EMBL" id="MBB6472300.1"/>
    </source>
</evidence>
<reference evidence="1 2" key="1">
    <citation type="submission" date="2020-08" db="EMBL/GenBank/DDBJ databases">
        <title>Sequencing the genomes of 1000 actinobacteria strains.</title>
        <authorList>
            <person name="Klenk H.-P."/>
        </authorList>
    </citation>
    <scope>NUCLEOTIDE SEQUENCE [LARGE SCALE GENOMIC DNA]</scope>
    <source>
        <strain evidence="1 2">DSM 44936</strain>
    </source>
</reference>
<dbReference type="PANTHER" id="PTHR34613:SF1">
    <property type="entry name" value="SLL6017 PROTEIN"/>
    <property type="match status" value="1"/>
</dbReference>
<sequence length="297" mass="32709">MPTLKHEVLILLFRNRPTLAAELLRESLGVTLPDFTQAKIESADLTECPPVEYQADSVVVLYFGDRPVLSVVVEVQNSRDTGKRWSWPVYLASVRARHRCPAVLLVICTEHTIAQWCATPIEMGHPGWCLAPIVAGPRSVPPITDPAVATEAPELAVFSAIAHNDDAETQRVLNALLPALSCIDQERSQLYADFVYSMLPEAAKKHMEVLMNLTKSNYPSSLAQAFFDEGEAKGEAKGKAKGKTTGKAEAVLIFLETRGITVTDEQRDRVLACTDMDRLDEWIRQAATADTSAFLFA</sequence>
<dbReference type="Proteomes" id="UP000555564">
    <property type="component" value="Unassembled WGS sequence"/>
</dbReference>
<dbReference type="PANTHER" id="PTHR34613">
    <property type="entry name" value="SLL0800 PROTEIN"/>
    <property type="match status" value="1"/>
</dbReference>
<keyword evidence="2" id="KW-1185">Reference proteome</keyword>
<accession>A0A7X0IC06</accession>
<comment type="caution">
    <text evidence="1">The sequence shown here is derived from an EMBL/GenBank/DDBJ whole genome shotgun (WGS) entry which is preliminary data.</text>
</comment>
<dbReference type="AlphaFoldDB" id="A0A7X0IC06"/>
<dbReference type="RefSeq" id="WP_184979384.1">
    <property type="nucleotide sequence ID" value="NZ_BAAALO010000012.1"/>
</dbReference>
<organism evidence="1 2">
    <name type="scientific">Sphaerisporangium rubeum</name>
    <dbReference type="NCBI Taxonomy" id="321317"/>
    <lineage>
        <taxon>Bacteria</taxon>
        <taxon>Bacillati</taxon>
        <taxon>Actinomycetota</taxon>
        <taxon>Actinomycetes</taxon>
        <taxon>Streptosporangiales</taxon>
        <taxon>Streptosporangiaceae</taxon>
        <taxon>Sphaerisporangium</taxon>
    </lineage>
</organism>
<evidence type="ECO:0000313" key="2">
    <source>
        <dbReference type="Proteomes" id="UP000555564"/>
    </source>
</evidence>
<protein>
    <submittedName>
        <fullName evidence="1">Uncharacterized protein</fullName>
    </submittedName>
</protein>